<dbReference type="EMBL" id="JAZDWU010000003">
    <property type="protein sequence ID" value="KAL0009335.1"/>
    <property type="molecule type" value="Genomic_DNA"/>
</dbReference>
<dbReference type="Proteomes" id="UP001459277">
    <property type="component" value="Unassembled WGS sequence"/>
</dbReference>
<proteinExistence type="predicted"/>
<dbReference type="PANTHER" id="PTHR33710">
    <property type="entry name" value="BNAC02G09200D PROTEIN"/>
    <property type="match status" value="1"/>
</dbReference>
<dbReference type="AlphaFoldDB" id="A0AAW2DJ42"/>
<accession>A0AAW2DJ42</accession>
<name>A0AAW2DJ42_9ROSI</name>
<dbReference type="InterPro" id="IPR036691">
    <property type="entry name" value="Endo/exonu/phosph_ase_sf"/>
</dbReference>
<evidence type="ECO:0000313" key="2">
    <source>
        <dbReference type="Proteomes" id="UP001459277"/>
    </source>
</evidence>
<evidence type="ECO:0000313" key="1">
    <source>
        <dbReference type="EMBL" id="KAL0009335.1"/>
    </source>
</evidence>
<protein>
    <recommendedName>
        <fullName evidence="3">Endonuclease/exonuclease/phosphatase domain-containing protein</fullName>
    </recommendedName>
</protein>
<reference evidence="1 2" key="1">
    <citation type="submission" date="2024-01" db="EMBL/GenBank/DDBJ databases">
        <title>A telomere-to-telomere, gap-free genome of sweet tea (Lithocarpus litseifolius).</title>
        <authorList>
            <person name="Zhou J."/>
        </authorList>
    </citation>
    <scope>NUCLEOTIDE SEQUENCE [LARGE SCALE GENOMIC DNA]</scope>
    <source>
        <strain evidence="1">Zhou-2022a</strain>
        <tissue evidence="1">Leaf</tissue>
    </source>
</reference>
<sequence length="273" mass="31422">MPLSSISLLAWNYQGLGSPSAVRTLTDEVKVKNLILVFLSETKASLSKMKGFQNKIEYTEGIIVPSNGKSGGLAMIWKKGAEIRLKSCFNSHIDVMVVGETRQAPWRATRFYGQPDSDLGFVGQRYTWYNGRVGKKRTLIRLDRVVANEARRSMFMDASVHHLAMFALDHCMIALNLKRKNPTRPAKRRQIIKNAWDPLQDDTYFQIHERLRSCQDHLQRWNREVFGNVNKTLRVKQQQVQELGALNVLHETVEEIEGLRKEINEVLIKEEVM</sequence>
<comment type="caution">
    <text evidence="1">The sequence shown here is derived from an EMBL/GenBank/DDBJ whole genome shotgun (WGS) entry which is preliminary data.</text>
</comment>
<organism evidence="1 2">
    <name type="scientific">Lithocarpus litseifolius</name>
    <dbReference type="NCBI Taxonomy" id="425828"/>
    <lineage>
        <taxon>Eukaryota</taxon>
        <taxon>Viridiplantae</taxon>
        <taxon>Streptophyta</taxon>
        <taxon>Embryophyta</taxon>
        <taxon>Tracheophyta</taxon>
        <taxon>Spermatophyta</taxon>
        <taxon>Magnoliopsida</taxon>
        <taxon>eudicotyledons</taxon>
        <taxon>Gunneridae</taxon>
        <taxon>Pentapetalae</taxon>
        <taxon>rosids</taxon>
        <taxon>fabids</taxon>
        <taxon>Fagales</taxon>
        <taxon>Fagaceae</taxon>
        <taxon>Lithocarpus</taxon>
    </lineage>
</organism>
<dbReference type="PANTHER" id="PTHR33710:SF62">
    <property type="entry name" value="DUF4283 DOMAIN PROTEIN"/>
    <property type="match status" value="1"/>
</dbReference>
<evidence type="ECO:0008006" key="3">
    <source>
        <dbReference type="Google" id="ProtNLM"/>
    </source>
</evidence>
<dbReference type="Gene3D" id="3.60.10.10">
    <property type="entry name" value="Endonuclease/exonuclease/phosphatase"/>
    <property type="match status" value="1"/>
</dbReference>
<keyword evidence="2" id="KW-1185">Reference proteome</keyword>
<gene>
    <name evidence="1" type="ORF">SO802_010837</name>
</gene>
<dbReference type="SUPFAM" id="SSF56219">
    <property type="entry name" value="DNase I-like"/>
    <property type="match status" value="1"/>
</dbReference>